<feature type="domain" description="Cytochrome c" evidence="6">
    <location>
        <begin position="56"/>
        <end position="172"/>
    </location>
</feature>
<dbReference type="Gene3D" id="1.10.760.10">
    <property type="entry name" value="Cytochrome c-like domain"/>
    <property type="match status" value="2"/>
</dbReference>
<evidence type="ECO:0000256" key="1">
    <source>
        <dbReference type="ARBA" id="ARBA00022617"/>
    </source>
</evidence>
<evidence type="ECO:0000256" key="3">
    <source>
        <dbReference type="ARBA" id="ARBA00023004"/>
    </source>
</evidence>
<keyword evidence="2 4" id="KW-0479">Metal-binding</keyword>
<dbReference type="InterPro" id="IPR009056">
    <property type="entry name" value="Cyt_c-like_dom"/>
</dbReference>
<sequence length="330" mass="34949">MRTHTPMRSHLLFLLLALSACQRNESPPPPAKAPAASAPAPRAPAVPPVTASADAAKLERGRYLVENVLACGSCHTPRDWARYGGPASGPALSGACWDDPAWELPGRVCAPNITSDPEHGIGRWTDEELMRALRDGTGRDGKTLFPLMPFLLYREMSDADAQAVIAWLRQAPATPRASARSVIPDEVYAQYKDMAAPMKTAVPEPAADDVSRGRYLATMAQCAACHAGMDEAGTPFVGGRPLPTPHGPEVVSNLTPHARGLGAVDEAAFVARFTAFKDLAPAPARAGQVNKLTMPWGFFAGLAEADLKALYRYLRTVPAVAPAAPSASGK</sequence>
<keyword evidence="1 4" id="KW-0349">Heme</keyword>
<proteinExistence type="predicted"/>
<protein>
    <submittedName>
        <fullName evidence="7">Cytochrome c</fullName>
    </submittedName>
</protein>
<evidence type="ECO:0000259" key="6">
    <source>
        <dbReference type="PROSITE" id="PS51007"/>
    </source>
</evidence>
<gene>
    <name evidence="7" type="ORF">MVI01_61100</name>
</gene>
<dbReference type="EMBL" id="BJVY01000046">
    <property type="protein sequence ID" value="GEL74326.1"/>
    <property type="molecule type" value="Genomic_DNA"/>
</dbReference>
<dbReference type="Pfam" id="PF00034">
    <property type="entry name" value="Cytochrom_C"/>
    <property type="match status" value="1"/>
</dbReference>
<dbReference type="PROSITE" id="PS51257">
    <property type="entry name" value="PROKAR_LIPOPROTEIN"/>
    <property type="match status" value="1"/>
</dbReference>
<name>A0A511HL70_9BACT</name>
<feature type="region of interest" description="Disordered" evidence="5">
    <location>
        <begin position="25"/>
        <end position="48"/>
    </location>
</feature>
<evidence type="ECO:0000256" key="2">
    <source>
        <dbReference type="ARBA" id="ARBA00022723"/>
    </source>
</evidence>
<evidence type="ECO:0000256" key="4">
    <source>
        <dbReference type="PROSITE-ProRule" id="PRU00433"/>
    </source>
</evidence>
<dbReference type="InterPro" id="IPR051459">
    <property type="entry name" value="Cytochrome_c-type_DH"/>
</dbReference>
<dbReference type="Proteomes" id="UP000321224">
    <property type="component" value="Unassembled WGS sequence"/>
</dbReference>
<evidence type="ECO:0000313" key="7">
    <source>
        <dbReference type="EMBL" id="GEL74326.1"/>
    </source>
</evidence>
<evidence type="ECO:0000256" key="5">
    <source>
        <dbReference type="SAM" id="MobiDB-lite"/>
    </source>
</evidence>
<dbReference type="AlphaFoldDB" id="A0A511HL70"/>
<keyword evidence="3 4" id="KW-0408">Iron</keyword>
<feature type="domain" description="Cytochrome c" evidence="6">
    <location>
        <begin position="208"/>
        <end position="318"/>
    </location>
</feature>
<evidence type="ECO:0000313" key="8">
    <source>
        <dbReference type="Proteomes" id="UP000321224"/>
    </source>
</evidence>
<dbReference type="PANTHER" id="PTHR35008">
    <property type="entry name" value="BLL4482 PROTEIN-RELATED"/>
    <property type="match status" value="1"/>
</dbReference>
<dbReference type="PANTHER" id="PTHR35008:SF4">
    <property type="entry name" value="BLL4482 PROTEIN"/>
    <property type="match status" value="1"/>
</dbReference>
<reference evidence="7 8" key="1">
    <citation type="submission" date="2019-07" db="EMBL/GenBank/DDBJ databases">
        <title>Whole genome shotgun sequence of Myxococcus virescens NBRC 100334.</title>
        <authorList>
            <person name="Hosoyama A."/>
            <person name="Uohara A."/>
            <person name="Ohji S."/>
            <person name="Ichikawa N."/>
        </authorList>
    </citation>
    <scope>NUCLEOTIDE SEQUENCE [LARGE SCALE GENOMIC DNA]</scope>
    <source>
        <strain evidence="7 8">NBRC 100334</strain>
    </source>
</reference>
<dbReference type="GO" id="GO:0009055">
    <property type="term" value="F:electron transfer activity"/>
    <property type="evidence" value="ECO:0007669"/>
    <property type="project" value="InterPro"/>
</dbReference>
<comment type="caution">
    <text evidence="7">The sequence shown here is derived from an EMBL/GenBank/DDBJ whole genome shotgun (WGS) entry which is preliminary data.</text>
</comment>
<dbReference type="GO" id="GO:0020037">
    <property type="term" value="F:heme binding"/>
    <property type="evidence" value="ECO:0007669"/>
    <property type="project" value="InterPro"/>
</dbReference>
<dbReference type="InterPro" id="IPR036909">
    <property type="entry name" value="Cyt_c-like_dom_sf"/>
</dbReference>
<organism evidence="7 8">
    <name type="scientific">Myxococcus virescens</name>
    <dbReference type="NCBI Taxonomy" id="83456"/>
    <lineage>
        <taxon>Bacteria</taxon>
        <taxon>Pseudomonadati</taxon>
        <taxon>Myxococcota</taxon>
        <taxon>Myxococcia</taxon>
        <taxon>Myxococcales</taxon>
        <taxon>Cystobacterineae</taxon>
        <taxon>Myxococcaceae</taxon>
        <taxon>Myxococcus</taxon>
    </lineage>
</organism>
<dbReference type="GO" id="GO:0046872">
    <property type="term" value="F:metal ion binding"/>
    <property type="evidence" value="ECO:0007669"/>
    <property type="project" value="UniProtKB-KW"/>
</dbReference>
<dbReference type="PROSITE" id="PS51007">
    <property type="entry name" value="CYTC"/>
    <property type="match status" value="2"/>
</dbReference>
<accession>A0A511HL70</accession>
<dbReference type="SUPFAM" id="SSF46626">
    <property type="entry name" value="Cytochrome c"/>
    <property type="match status" value="2"/>
</dbReference>